<feature type="compositionally biased region" description="Low complexity" evidence="1">
    <location>
        <begin position="10"/>
        <end position="21"/>
    </location>
</feature>
<feature type="region of interest" description="Disordered" evidence="1">
    <location>
        <begin position="202"/>
        <end position="234"/>
    </location>
</feature>
<feature type="region of interest" description="Disordered" evidence="1">
    <location>
        <begin position="1"/>
        <end position="25"/>
    </location>
</feature>
<sequence length="666" mass="71452">MRVGSRLMGPVSSSPATAVATPAPPFPLTIDELFPPANVRLAPRVLTQCSPSPSPRPPDGDRPRGGHYIDPGRWARWTAPPRTTEPGILASPASVLGAQESSSTLGLSPHATVAMAQDLHTCPSSVSPPMDPNGGRWQVGSGNPNPLPIPSQTAAPWSDLDLLLDHFWSSSRVSPPRSTSSSDSFGWWRGKVAGDPRSFAEVAASPPRAPMGDGGGRYSGRGNRAPTGNRGRGRNVWQRDEVVAQTSSNNMGRGSGSHHSGDRWEAAARGAEQRRQEVISPARSMLPAQGSGHTAPLEVHSQKHWAFKTVDATVRLTAWTASIGAKAPLQKAWVRISNIPLDKRVEENVFYAGSLVGVSLDLDSSTLHKPEYVRVLVGCRDVDLIPDSAEGCLGDNFYDFFYEIDKVIVGGPPKKDATTTVGNPGAPSPKRARVEQRSTTVEESSENQAYSSQTDTARHGRNYDGSDAIQENDMEDESEEEDSAGGNELLIESMAKEHEAAELSGTVAPANSWLVPCSIIQKMHEPVHEHADVVQSMLLPHSYTLSHDAWPPLPSITEVTDDSNSPLIGSPAYVVQSPDASTEEIHDSDCTIPDASPTRCSSRLQPQINVNIMDKVANVSKKRNLEGLQKGTDKDCLAGGATKMMHKAAAVFAHVSVRPRLMITEG</sequence>
<evidence type="ECO:0000313" key="3">
    <source>
        <dbReference type="Proteomes" id="UP001231189"/>
    </source>
</evidence>
<feature type="compositionally biased region" description="Polar residues" evidence="1">
    <location>
        <begin position="437"/>
        <end position="455"/>
    </location>
</feature>
<feature type="compositionally biased region" description="Acidic residues" evidence="1">
    <location>
        <begin position="470"/>
        <end position="483"/>
    </location>
</feature>
<dbReference type="EMBL" id="JAUUTY010000002">
    <property type="protein sequence ID" value="KAK1686673.1"/>
    <property type="molecule type" value="Genomic_DNA"/>
</dbReference>
<evidence type="ECO:0000256" key="1">
    <source>
        <dbReference type="SAM" id="MobiDB-lite"/>
    </source>
</evidence>
<accession>A0AAD8X222</accession>
<evidence type="ECO:0008006" key="4">
    <source>
        <dbReference type="Google" id="ProtNLM"/>
    </source>
</evidence>
<dbReference type="Proteomes" id="UP001231189">
    <property type="component" value="Unassembled WGS sequence"/>
</dbReference>
<feature type="region of interest" description="Disordered" evidence="1">
    <location>
        <begin position="412"/>
        <end position="484"/>
    </location>
</feature>
<protein>
    <recommendedName>
        <fullName evidence="4">DUF4283 domain-containing protein</fullName>
    </recommendedName>
</protein>
<feature type="region of interest" description="Disordered" evidence="1">
    <location>
        <begin position="45"/>
        <end position="89"/>
    </location>
</feature>
<name>A0AAD8X222_LOLMU</name>
<organism evidence="2 3">
    <name type="scientific">Lolium multiflorum</name>
    <name type="common">Italian ryegrass</name>
    <name type="synonym">Lolium perenne subsp. multiflorum</name>
    <dbReference type="NCBI Taxonomy" id="4521"/>
    <lineage>
        <taxon>Eukaryota</taxon>
        <taxon>Viridiplantae</taxon>
        <taxon>Streptophyta</taxon>
        <taxon>Embryophyta</taxon>
        <taxon>Tracheophyta</taxon>
        <taxon>Spermatophyta</taxon>
        <taxon>Magnoliopsida</taxon>
        <taxon>Liliopsida</taxon>
        <taxon>Poales</taxon>
        <taxon>Poaceae</taxon>
        <taxon>BOP clade</taxon>
        <taxon>Pooideae</taxon>
        <taxon>Poodae</taxon>
        <taxon>Poeae</taxon>
        <taxon>Poeae Chloroplast Group 2 (Poeae type)</taxon>
        <taxon>Loliodinae</taxon>
        <taxon>Loliinae</taxon>
        <taxon>Lolium</taxon>
    </lineage>
</organism>
<proteinExistence type="predicted"/>
<feature type="compositionally biased region" description="Polar residues" evidence="1">
    <location>
        <begin position="140"/>
        <end position="153"/>
    </location>
</feature>
<reference evidence="2" key="1">
    <citation type="submission" date="2023-07" db="EMBL/GenBank/DDBJ databases">
        <title>A chromosome-level genome assembly of Lolium multiflorum.</title>
        <authorList>
            <person name="Chen Y."/>
            <person name="Copetti D."/>
            <person name="Kolliker R."/>
            <person name="Studer B."/>
        </authorList>
    </citation>
    <scope>NUCLEOTIDE SEQUENCE</scope>
    <source>
        <strain evidence="2">02402/16</strain>
        <tissue evidence="2">Leaf</tissue>
    </source>
</reference>
<dbReference type="PANTHER" id="PTHR33170">
    <property type="entry name" value="DUF4283 DOMAIN-CONTAINING PROTEIN-RELATED"/>
    <property type="match status" value="1"/>
</dbReference>
<gene>
    <name evidence="2" type="ORF">QYE76_047521</name>
</gene>
<dbReference type="PANTHER" id="PTHR33170:SF22">
    <property type="entry name" value="OS10G0417100 PROTEIN"/>
    <property type="match status" value="1"/>
</dbReference>
<keyword evidence="3" id="KW-1185">Reference proteome</keyword>
<evidence type="ECO:0000313" key="2">
    <source>
        <dbReference type="EMBL" id="KAK1686673.1"/>
    </source>
</evidence>
<feature type="region of interest" description="Disordered" evidence="1">
    <location>
        <begin position="122"/>
        <end position="153"/>
    </location>
</feature>
<comment type="caution">
    <text evidence="2">The sequence shown here is derived from an EMBL/GenBank/DDBJ whole genome shotgun (WGS) entry which is preliminary data.</text>
</comment>
<dbReference type="AlphaFoldDB" id="A0AAD8X222"/>